<dbReference type="InterPro" id="IPR000863">
    <property type="entry name" value="Sulfotransferase_dom"/>
</dbReference>
<dbReference type="SUPFAM" id="SSF52540">
    <property type="entry name" value="P-loop containing nucleoside triphosphate hydrolases"/>
    <property type="match status" value="1"/>
</dbReference>
<dbReference type="PANTHER" id="PTHR21461:SF69">
    <property type="entry name" value="GLYCOSYLTRANSFERASE FAMILY 92 PROTEIN"/>
    <property type="match status" value="1"/>
</dbReference>
<keyword evidence="3" id="KW-1133">Transmembrane helix</keyword>
<dbReference type="PANTHER" id="PTHR21461">
    <property type="entry name" value="GLYCOSYLTRANSFERASE FAMILY 92 PROTEIN"/>
    <property type="match status" value="1"/>
</dbReference>
<evidence type="ECO:0000256" key="1">
    <source>
        <dbReference type="ARBA" id="ARBA00004167"/>
    </source>
</evidence>
<organism evidence="5 6">
    <name type="scientific">Actibacterium atlanticum</name>
    <dbReference type="NCBI Taxonomy" id="1461693"/>
    <lineage>
        <taxon>Bacteria</taxon>
        <taxon>Pseudomonadati</taxon>
        <taxon>Pseudomonadota</taxon>
        <taxon>Alphaproteobacteria</taxon>
        <taxon>Rhodobacterales</taxon>
        <taxon>Roseobacteraceae</taxon>
        <taxon>Actibacterium</taxon>
    </lineage>
</organism>
<comment type="subcellular location">
    <subcellularLocation>
        <location evidence="1">Membrane</location>
        <topology evidence="1">Single-pass membrane protein</topology>
    </subcellularLocation>
</comment>
<keyword evidence="6" id="KW-1185">Reference proteome</keyword>
<feature type="domain" description="Sulfotransferase" evidence="4">
    <location>
        <begin position="349"/>
        <end position="583"/>
    </location>
</feature>
<evidence type="ECO:0000313" key="6">
    <source>
        <dbReference type="Proteomes" id="UP000024836"/>
    </source>
</evidence>
<dbReference type="InterPro" id="IPR027417">
    <property type="entry name" value="P-loop_NTPase"/>
</dbReference>
<gene>
    <name evidence="5" type="ORF">ATO10_03735</name>
</gene>
<dbReference type="PATRIC" id="fig|1461693.3.peg.768"/>
<dbReference type="STRING" id="1461693.ATO10_03735"/>
<evidence type="ECO:0000256" key="3">
    <source>
        <dbReference type="ARBA" id="ARBA00022989"/>
    </source>
</evidence>
<keyword evidence="3" id="KW-0472">Membrane</keyword>
<keyword evidence="2" id="KW-0812">Transmembrane</keyword>
<evidence type="ECO:0000256" key="2">
    <source>
        <dbReference type="ARBA" id="ARBA00022692"/>
    </source>
</evidence>
<dbReference type="AlphaFoldDB" id="A0A058ZSN5"/>
<dbReference type="Pfam" id="PF00685">
    <property type="entry name" value="Sulfotransfer_1"/>
    <property type="match status" value="1"/>
</dbReference>
<protein>
    <recommendedName>
        <fullName evidence="4">Sulfotransferase domain-containing protein</fullName>
    </recommendedName>
</protein>
<dbReference type="RefSeq" id="WP_081806406.1">
    <property type="nucleotide sequence ID" value="NZ_AQQY01000001.1"/>
</dbReference>
<dbReference type="Gene3D" id="3.40.50.300">
    <property type="entry name" value="P-loop containing nucleotide triphosphate hydrolases"/>
    <property type="match status" value="1"/>
</dbReference>
<dbReference type="SUPFAM" id="SSF53448">
    <property type="entry name" value="Nucleotide-diphospho-sugar transferases"/>
    <property type="match status" value="1"/>
</dbReference>
<dbReference type="eggNOG" id="COG0463">
    <property type="taxonomic scope" value="Bacteria"/>
</dbReference>
<proteinExistence type="predicted"/>
<dbReference type="OrthoDB" id="4964299at2"/>
<dbReference type="EMBL" id="AQQY01000001">
    <property type="protein sequence ID" value="KCV83841.1"/>
    <property type="molecule type" value="Genomic_DNA"/>
</dbReference>
<dbReference type="GO" id="GO:0016757">
    <property type="term" value="F:glycosyltransferase activity"/>
    <property type="evidence" value="ECO:0007669"/>
    <property type="project" value="TreeGrafter"/>
</dbReference>
<dbReference type="GO" id="GO:0005737">
    <property type="term" value="C:cytoplasm"/>
    <property type="evidence" value="ECO:0007669"/>
    <property type="project" value="TreeGrafter"/>
</dbReference>
<dbReference type="Pfam" id="PF13704">
    <property type="entry name" value="Glyco_tranf_2_4"/>
    <property type="match status" value="1"/>
</dbReference>
<sequence>MSNHGRKIVVSTMKNEAPYLIEWIAYHRLIGFDDFVLFSNDCTDGTNLMLNRLDQLGIVHHFDNPIGPGMDPQRAAYSRAGKMDLTRDADWVLIIDADEFMNIRVGDGRVDDLLDACEGADAISLNWRLMGSAGQTQMRPEPVTERFTRGCTLDKPENGLVWGFKTIFRPKVFDYFGVHRPKFYKDREVTADMATWFNGSGRDLGDALHVNGWRTNASQVGYAFGQINHYAVKSREEFLLKRLRGTANSKNKDRIDTSYWPKFDLNAFEDTSIRTEGLQQEMDRLLEDPILNALQHAALDSARRTIDYQLQDPQWATFVETGAFEEVEQELPPPPKDNPENVRFLGIGTHHKTGTIWMRKVFRQVADDLQVPTMQCYRKKRLSDLPAEGPAVLLNWHTTFPEELVQRQDTRFIHIIRDPRDILLSGMRYHRTAGLGNEKFLREKRDEWGGLNYQDFLNALPDDLARLEFEMRHKHHDTVQEMLKWSYDNPHAAELRYEDLINDTDCSLFRKTLEDLGVEGLDIDKIVDIYWQNSLFGGLAAEENREDIVARHIKSGKAAQWVTKLPREIAEIYVQEYGDALKKLGYAKDDSWVDLCAPWKDLAA</sequence>
<evidence type="ECO:0000259" key="4">
    <source>
        <dbReference type="Pfam" id="PF00685"/>
    </source>
</evidence>
<comment type="caution">
    <text evidence="5">The sequence shown here is derived from an EMBL/GenBank/DDBJ whole genome shotgun (WGS) entry which is preliminary data.</text>
</comment>
<evidence type="ECO:0000313" key="5">
    <source>
        <dbReference type="EMBL" id="KCV83841.1"/>
    </source>
</evidence>
<reference evidence="5 6" key="1">
    <citation type="submission" date="2013-04" db="EMBL/GenBank/DDBJ databases">
        <title>Shimia sp. 22II-S11-Z10 Genome Sequencing.</title>
        <authorList>
            <person name="Lai Q."/>
            <person name="Li G."/>
            <person name="Shao Z."/>
        </authorList>
    </citation>
    <scope>NUCLEOTIDE SEQUENCE [LARGE SCALE GENOMIC DNA]</scope>
    <source>
        <strain evidence="6">22II-S11-Z10</strain>
    </source>
</reference>
<dbReference type="GO" id="GO:0016020">
    <property type="term" value="C:membrane"/>
    <property type="evidence" value="ECO:0007669"/>
    <property type="project" value="UniProtKB-SubCell"/>
</dbReference>
<accession>A0A058ZSN5</accession>
<name>A0A058ZSN5_9RHOB</name>
<dbReference type="Proteomes" id="UP000024836">
    <property type="component" value="Unassembled WGS sequence"/>
</dbReference>
<dbReference type="InterPro" id="IPR029044">
    <property type="entry name" value="Nucleotide-diphossugar_trans"/>
</dbReference>
<dbReference type="GO" id="GO:0008146">
    <property type="term" value="F:sulfotransferase activity"/>
    <property type="evidence" value="ECO:0007669"/>
    <property type="project" value="InterPro"/>
</dbReference>